<organism evidence="3">
    <name type="scientific">Hymenolepis diminuta</name>
    <name type="common">Rat tapeworm</name>
    <dbReference type="NCBI Taxonomy" id="6216"/>
    <lineage>
        <taxon>Eukaryota</taxon>
        <taxon>Metazoa</taxon>
        <taxon>Spiralia</taxon>
        <taxon>Lophotrochozoa</taxon>
        <taxon>Platyhelminthes</taxon>
        <taxon>Cestoda</taxon>
        <taxon>Eucestoda</taxon>
        <taxon>Cyclophyllidea</taxon>
        <taxon>Hymenolepididae</taxon>
        <taxon>Hymenolepis</taxon>
    </lineage>
</organism>
<accession>A0A0R3SKA4</accession>
<gene>
    <name evidence="1" type="ORF">HDID_LOCUS5367</name>
</gene>
<sequence length="87" mass="9866">MVDVSHKIGVKLTIKDFCHGLNINPLRSPPYLNCPDDQHVENAKRQLHTLEEDEAVVEFLVGVQIMVSHCKHLLSWYTAVSSEPETN</sequence>
<evidence type="ECO:0000313" key="2">
    <source>
        <dbReference type="Proteomes" id="UP000274504"/>
    </source>
</evidence>
<evidence type="ECO:0000313" key="3">
    <source>
        <dbReference type="WBParaSite" id="HDID_0000536901-mRNA-1"/>
    </source>
</evidence>
<name>A0A0R3SKA4_HYMDI</name>
<reference evidence="3" key="1">
    <citation type="submission" date="2017-02" db="UniProtKB">
        <authorList>
            <consortium name="WormBaseParasite"/>
        </authorList>
    </citation>
    <scope>IDENTIFICATION</scope>
</reference>
<dbReference type="EMBL" id="UYSG01002698">
    <property type="protein sequence ID" value="VDL57685.1"/>
    <property type="molecule type" value="Genomic_DNA"/>
</dbReference>
<dbReference type="WBParaSite" id="HDID_0000536901-mRNA-1">
    <property type="protein sequence ID" value="HDID_0000536901-mRNA-1"/>
    <property type="gene ID" value="HDID_0000536901"/>
</dbReference>
<evidence type="ECO:0000313" key="1">
    <source>
        <dbReference type="EMBL" id="VDL57685.1"/>
    </source>
</evidence>
<reference evidence="1 2" key="2">
    <citation type="submission" date="2018-11" db="EMBL/GenBank/DDBJ databases">
        <authorList>
            <consortium name="Pathogen Informatics"/>
        </authorList>
    </citation>
    <scope>NUCLEOTIDE SEQUENCE [LARGE SCALE GENOMIC DNA]</scope>
</reference>
<proteinExistence type="predicted"/>
<protein>
    <submittedName>
        <fullName evidence="3">EIF3_N domain-containing protein</fullName>
    </submittedName>
</protein>
<dbReference type="Proteomes" id="UP000274504">
    <property type="component" value="Unassembled WGS sequence"/>
</dbReference>
<dbReference type="AlphaFoldDB" id="A0A0R3SKA4"/>